<dbReference type="AlphaFoldDB" id="A0A8T2MZH0"/>
<dbReference type="EMBL" id="JAFBMS010000326">
    <property type="protein sequence ID" value="KAG9331501.1"/>
    <property type="molecule type" value="Genomic_DNA"/>
</dbReference>
<proteinExistence type="predicted"/>
<feature type="region of interest" description="Disordered" evidence="1">
    <location>
        <begin position="42"/>
        <end position="81"/>
    </location>
</feature>
<protein>
    <submittedName>
        <fullName evidence="2">Uncharacterized protein</fullName>
    </submittedName>
</protein>
<feature type="compositionally biased region" description="Basic and acidic residues" evidence="1">
    <location>
        <begin position="69"/>
        <end position="81"/>
    </location>
</feature>
<feature type="compositionally biased region" description="Basic and acidic residues" evidence="1">
    <location>
        <begin position="48"/>
        <end position="60"/>
    </location>
</feature>
<keyword evidence="3" id="KW-1185">Reference proteome</keyword>
<gene>
    <name evidence="2" type="ORF">JZ751_018904</name>
</gene>
<feature type="region of interest" description="Disordered" evidence="1">
    <location>
        <begin position="1"/>
        <end position="20"/>
    </location>
</feature>
<evidence type="ECO:0000256" key="1">
    <source>
        <dbReference type="SAM" id="MobiDB-lite"/>
    </source>
</evidence>
<accession>A0A8T2MZH0</accession>
<organism evidence="2 3">
    <name type="scientific">Albula glossodonta</name>
    <name type="common">roundjaw bonefish</name>
    <dbReference type="NCBI Taxonomy" id="121402"/>
    <lineage>
        <taxon>Eukaryota</taxon>
        <taxon>Metazoa</taxon>
        <taxon>Chordata</taxon>
        <taxon>Craniata</taxon>
        <taxon>Vertebrata</taxon>
        <taxon>Euteleostomi</taxon>
        <taxon>Actinopterygii</taxon>
        <taxon>Neopterygii</taxon>
        <taxon>Teleostei</taxon>
        <taxon>Albuliformes</taxon>
        <taxon>Albulidae</taxon>
        <taxon>Albula</taxon>
    </lineage>
</organism>
<dbReference type="Proteomes" id="UP000824540">
    <property type="component" value="Unassembled WGS sequence"/>
</dbReference>
<sequence>MRLGCPEAVTDDDTFTSPRPGYSNIAAVGQSGYPVSAVTPAATPLTKEGNKHQSSRRETETQFVTAATDGREKGIEGHLGK</sequence>
<name>A0A8T2MZH0_9TELE</name>
<comment type="caution">
    <text evidence="2">The sequence shown here is derived from an EMBL/GenBank/DDBJ whole genome shotgun (WGS) entry which is preliminary data.</text>
</comment>
<evidence type="ECO:0000313" key="3">
    <source>
        <dbReference type="Proteomes" id="UP000824540"/>
    </source>
</evidence>
<reference evidence="2" key="1">
    <citation type="thesis" date="2021" institute="BYU ScholarsArchive" country="Provo, UT, USA">
        <title>Applications of and Algorithms for Genome Assembly and Genomic Analyses with an Emphasis on Marine Teleosts.</title>
        <authorList>
            <person name="Pickett B.D."/>
        </authorList>
    </citation>
    <scope>NUCLEOTIDE SEQUENCE</scope>
    <source>
        <strain evidence="2">HI-2016</strain>
    </source>
</reference>
<evidence type="ECO:0000313" key="2">
    <source>
        <dbReference type="EMBL" id="KAG9331501.1"/>
    </source>
</evidence>